<protein>
    <submittedName>
        <fullName evidence="1">Uncharacterized protein</fullName>
    </submittedName>
</protein>
<name>A0ACB6Z7S6_THEGA</name>
<evidence type="ECO:0000313" key="1">
    <source>
        <dbReference type="EMBL" id="KAF9645435.1"/>
    </source>
</evidence>
<reference evidence="1" key="2">
    <citation type="journal article" date="2020" name="Nat. Commun.">
        <title>Large-scale genome sequencing of mycorrhizal fungi provides insights into the early evolution of symbiotic traits.</title>
        <authorList>
            <person name="Miyauchi S."/>
            <person name="Kiss E."/>
            <person name="Kuo A."/>
            <person name="Drula E."/>
            <person name="Kohler A."/>
            <person name="Sanchez-Garcia M."/>
            <person name="Morin E."/>
            <person name="Andreopoulos B."/>
            <person name="Barry K.W."/>
            <person name="Bonito G."/>
            <person name="Buee M."/>
            <person name="Carver A."/>
            <person name="Chen C."/>
            <person name="Cichocki N."/>
            <person name="Clum A."/>
            <person name="Culley D."/>
            <person name="Crous P.W."/>
            <person name="Fauchery L."/>
            <person name="Girlanda M."/>
            <person name="Hayes R.D."/>
            <person name="Keri Z."/>
            <person name="LaButti K."/>
            <person name="Lipzen A."/>
            <person name="Lombard V."/>
            <person name="Magnuson J."/>
            <person name="Maillard F."/>
            <person name="Murat C."/>
            <person name="Nolan M."/>
            <person name="Ohm R.A."/>
            <person name="Pangilinan J."/>
            <person name="Pereira M.F."/>
            <person name="Perotto S."/>
            <person name="Peter M."/>
            <person name="Pfister S."/>
            <person name="Riley R."/>
            <person name="Sitrit Y."/>
            <person name="Stielow J.B."/>
            <person name="Szollosi G."/>
            <person name="Zifcakova L."/>
            <person name="Stursova M."/>
            <person name="Spatafora J.W."/>
            <person name="Tedersoo L."/>
            <person name="Vaario L.M."/>
            <person name="Yamada A."/>
            <person name="Yan M."/>
            <person name="Wang P."/>
            <person name="Xu J."/>
            <person name="Bruns T."/>
            <person name="Baldrian P."/>
            <person name="Vilgalys R."/>
            <person name="Dunand C."/>
            <person name="Henrissat B."/>
            <person name="Grigoriev I.V."/>
            <person name="Hibbett D."/>
            <person name="Nagy L.G."/>
            <person name="Martin F.M."/>
        </authorList>
    </citation>
    <scope>NUCLEOTIDE SEQUENCE</scope>
    <source>
        <strain evidence="1">P2</strain>
    </source>
</reference>
<dbReference type="Proteomes" id="UP000886501">
    <property type="component" value="Unassembled WGS sequence"/>
</dbReference>
<keyword evidence="2" id="KW-1185">Reference proteome</keyword>
<proteinExistence type="predicted"/>
<evidence type="ECO:0000313" key="2">
    <source>
        <dbReference type="Proteomes" id="UP000886501"/>
    </source>
</evidence>
<organism evidence="1 2">
    <name type="scientific">Thelephora ganbajun</name>
    <name type="common">Ganba fungus</name>
    <dbReference type="NCBI Taxonomy" id="370292"/>
    <lineage>
        <taxon>Eukaryota</taxon>
        <taxon>Fungi</taxon>
        <taxon>Dikarya</taxon>
        <taxon>Basidiomycota</taxon>
        <taxon>Agaricomycotina</taxon>
        <taxon>Agaricomycetes</taxon>
        <taxon>Thelephorales</taxon>
        <taxon>Thelephoraceae</taxon>
        <taxon>Thelephora</taxon>
    </lineage>
</organism>
<gene>
    <name evidence="1" type="ORF">BDM02DRAFT_3101283</name>
</gene>
<comment type="caution">
    <text evidence="1">The sequence shown here is derived from an EMBL/GenBank/DDBJ whole genome shotgun (WGS) entry which is preliminary data.</text>
</comment>
<reference evidence="1" key="1">
    <citation type="submission" date="2019-10" db="EMBL/GenBank/DDBJ databases">
        <authorList>
            <consortium name="DOE Joint Genome Institute"/>
            <person name="Kuo A."/>
            <person name="Miyauchi S."/>
            <person name="Kiss E."/>
            <person name="Drula E."/>
            <person name="Kohler A."/>
            <person name="Sanchez-Garcia M."/>
            <person name="Andreopoulos B."/>
            <person name="Barry K.W."/>
            <person name="Bonito G."/>
            <person name="Buee M."/>
            <person name="Carver A."/>
            <person name="Chen C."/>
            <person name="Cichocki N."/>
            <person name="Clum A."/>
            <person name="Culley D."/>
            <person name="Crous P.W."/>
            <person name="Fauchery L."/>
            <person name="Girlanda M."/>
            <person name="Hayes R."/>
            <person name="Keri Z."/>
            <person name="Labutti K."/>
            <person name="Lipzen A."/>
            <person name="Lombard V."/>
            <person name="Magnuson J."/>
            <person name="Maillard F."/>
            <person name="Morin E."/>
            <person name="Murat C."/>
            <person name="Nolan M."/>
            <person name="Ohm R."/>
            <person name="Pangilinan J."/>
            <person name="Pereira M."/>
            <person name="Perotto S."/>
            <person name="Peter M."/>
            <person name="Riley R."/>
            <person name="Sitrit Y."/>
            <person name="Stielow B."/>
            <person name="Szollosi G."/>
            <person name="Zifcakova L."/>
            <person name="Stursova M."/>
            <person name="Spatafora J.W."/>
            <person name="Tedersoo L."/>
            <person name="Vaario L.-M."/>
            <person name="Yamada A."/>
            <person name="Yan M."/>
            <person name="Wang P."/>
            <person name="Xu J."/>
            <person name="Bruns T."/>
            <person name="Baldrian P."/>
            <person name="Vilgalys R."/>
            <person name="Henrissat B."/>
            <person name="Grigoriev I.V."/>
            <person name="Hibbett D."/>
            <person name="Nagy L.G."/>
            <person name="Martin F.M."/>
        </authorList>
    </citation>
    <scope>NUCLEOTIDE SEQUENCE</scope>
    <source>
        <strain evidence="1">P2</strain>
    </source>
</reference>
<sequence length="495" mass="55440">MSTIPLLGPTPISVGGGTLNPDVNACFTCTPPYEHLREWKPDPDNPDRQRTLVLCFDGTGDSFDQDNSNVVQFLAMLKKDDPTKQLVYYQAGIGTYTSNVLKTPIVENVSKLLDEMIAWNLAEHIKDGYLFLMQNYRVGDQICIFGFSRGAFTARALAGMLQKVGLLPPCNLEQLPFAYAMYARDDEDGLKLSMQFKRTFSVDVRIKFLGVWDTVQSVGLIPKHLPFSGSNNAILYFRHALALDERRVKFFPSFCTGGKPKQERTDTQVSEHSKATSDSSHHKIERRQRSGKSYEYELHVNAMTGPETNVEEVFFAGAHCDVGGGSVVNGQRHSLARIPLRWMIRECFKVNSGIVFDAHMLKHEVGLDVDSIFKAPNPLPPATLHLAGPDSTELEGFSLRHIPVVIISGLGSPFRWIWGKLSHLRLRRSPQVIFSLEQSRFVSEGEAQEELNDALSPIYDQLEKHTYWKVMEWIPCKLPLSPDPCASAAMSSYGA</sequence>
<dbReference type="EMBL" id="MU118090">
    <property type="protein sequence ID" value="KAF9645435.1"/>
    <property type="molecule type" value="Genomic_DNA"/>
</dbReference>
<accession>A0ACB6Z7S6</accession>